<dbReference type="InterPro" id="IPR007803">
    <property type="entry name" value="Asp/Arg/Pro-Hydrxlase"/>
</dbReference>
<dbReference type="PANTHER" id="PTHR46332">
    <property type="entry name" value="ASPARTATE BETA-HYDROXYLASE DOMAIN-CONTAINING PROTEIN 2"/>
    <property type="match status" value="1"/>
</dbReference>
<keyword evidence="7" id="KW-1185">Reference proteome</keyword>
<feature type="domain" description="Aspartyl/asparaginy/proline hydroxylase" evidence="5">
    <location>
        <begin position="218"/>
        <end position="380"/>
    </location>
</feature>
<dbReference type="SUPFAM" id="SSF48452">
    <property type="entry name" value="TPR-like"/>
    <property type="match status" value="1"/>
</dbReference>
<dbReference type="SUPFAM" id="SSF51197">
    <property type="entry name" value="Clavaminate synthase-like"/>
    <property type="match status" value="1"/>
</dbReference>
<evidence type="ECO:0000313" key="7">
    <source>
        <dbReference type="Proteomes" id="UP000245916"/>
    </source>
</evidence>
<dbReference type="SMART" id="SM00028">
    <property type="entry name" value="TPR"/>
    <property type="match status" value="2"/>
</dbReference>
<evidence type="ECO:0000259" key="5">
    <source>
        <dbReference type="Pfam" id="PF05118"/>
    </source>
</evidence>
<dbReference type="InterPro" id="IPR019734">
    <property type="entry name" value="TPR_rpt"/>
</dbReference>
<dbReference type="EMBL" id="QFFF01000001">
    <property type="protein sequence ID" value="PWG02315.1"/>
    <property type="molecule type" value="Genomic_DNA"/>
</dbReference>
<dbReference type="InterPro" id="IPR051821">
    <property type="entry name" value="Asp/Asn_beta-hydroxylase"/>
</dbReference>
<comment type="similarity">
    <text evidence="1">Belongs to the aspartyl/asparaginyl beta-hydroxylase family.</text>
</comment>
<evidence type="ECO:0000256" key="2">
    <source>
        <dbReference type="ARBA" id="ARBA00022964"/>
    </source>
</evidence>
<keyword evidence="2" id="KW-0223">Dioxygenase</keyword>
<gene>
    <name evidence="6" type="ORF">DF286_05150</name>
</gene>
<dbReference type="PROSITE" id="PS50005">
    <property type="entry name" value="TPR"/>
    <property type="match status" value="1"/>
</dbReference>
<dbReference type="Gene3D" id="1.25.40.10">
    <property type="entry name" value="Tetratricopeptide repeat domain"/>
    <property type="match status" value="1"/>
</dbReference>
<comment type="caution">
    <text evidence="6">The sequence shown here is derived from an EMBL/GenBank/DDBJ whole genome shotgun (WGS) entry which is preliminary data.</text>
</comment>
<evidence type="ECO:0000256" key="4">
    <source>
        <dbReference type="PROSITE-ProRule" id="PRU00339"/>
    </source>
</evidence>
<evidence type="ECO:0000256" key="1">
    <source>
        <dbReference type="ARBA" id="ARBA00007730"/>
    </source>
</evidence>
<dbReference type="AlphaFoldDB" id="A0A2U2J1U0"/>
<dbReference type="Proteomes" id="UP000245916">
    <property type="component" value="Unassembled WGS sequence"/>
</dbReference>
<evidence type="ECO:0000313" key="6">
    <source>
        <dbReference type="EMBL" id="PWG02315.1"/>
    </source>
</evidence>
<dbReference type="Gene3D" id="2.60.120.330">
    <property type="entry name" value="B-lactam Antibiotic, Isopenicillin N Synthase, Chain"/>
    <property type="match status" value="1"/>
</dbReference>
<dbReference type="InterPro" id="IPR011990">
    <property type="entry name" value="TPR-like_helical_dom_sf"/>
</dbReference>
<keyword evidence="4" id="KW-0802">TPR repeat</keyword>
<dbReference type="GO" id="GO:0051213">
    <property type="term" value="F:dioxygenase activity"/>
    <property type="evidence" value="ECO:0007669"/>
    <property type="project" value="UniProtKB-KW"/>
</dbReference>
<dbReference type="Pfam" id="PF14559">
    <property type="entry name" value="TPR_19"/>
    <property type="match status" value="1"/>
</dbReference>
<dbReference type="PANTHER" id="PTHR46332:SF5">
    <property type="entry name" value="ASPARTATE BETA-HYDROXYLASE DOMAIN CONTAINING 2"/>
    <property type="match status" value="1"/>
</dbReference>
<dbReference type="GO" id="GO:0016020">
    <property type="term" value="C:membrane"/>
    <property type="evidence" value="ECO:0007669"/>
    <property type="project" value="TreeGrafter"/>
</dbReference>
<organism evidence="6 7">
    <name type="scientific">Allosphingosinicella humi</name>
    <dbReference type="NCBI Taxonomy" id="2068657"/>
    <lineage>
        <taxon>Bacteria</taxon>
        <taxon>Pseudomonadati</taxon>
        <taxon>Pseudomonadota</taxon>
        <taxon>Alphaproteobacteria</taxon>
        <taxon>Sphingomonadales</taxon>
        <taxon>Sphingomonadaceae</taxon>
        <taxon>Allosphingosinicella</taxon>
    </lineage>
</organism>
<proteinExistence type="inferred from homology"/>
<dbReference type="Pfam" id="PF05118">
    <property type="entry name" value="Asp_Arg_Hydrox"/>
    <property type="match status" value="1"/>
</dbReference>
<sequence length="405" mass="44561">MGGAREQLPLGHLLGDQGIVNHDIPHSEIEADAAAARQDFGAARQLLQRAVAEMPGRLEGWMKLAAMCRAAGDVDAALEAVSGALRADPYDFVARLLKANLLEKTGAAERAREAYGEALAQRPDPIPPHLVSMVAHAEAQYALFISDTQRRLADATVDVVSRATPAEAARIARFGTNIARVTKPYHSEPTHFHYPGLIEREFHDREDFSWLETLEAATDAIAQEFEAVVNAERAELVPYIQYSEDLPLRQWKALNKSRDWTAIHLLQNGHRIEANAAHCPRTMEAIAAIPQPRIRDRTPNAMFSLLAPGTRIPPHVGVANIRLVCHLPLIVPDGCWFRVGAETRKWKRGEAWVFDDTIEHEAANDGEKLRVILIVDCWHPGLSPTEQEAVAAAMSASDVGLGKSI</sequence>
<dbReference type="OrthoDB" id="21665at2"/>
<dbReference type="InterPro" id="IPR027443">
    <property type="entry name" value="IPNS-like_sf"/>
</dbReference>
<evidence type="ECO:0000256" key="3">
    <source>
        <dbReference type="ARBA" id="ARBA00023002"/>
    </source>
</evidence>
<name>A0A2U2J1U0_9SPHN</name>
<keyword evidence="3" id="KW-0560">Oxidoreductase</keyword>
<protein>
    <submittedName>
        <fullName evidence="6">Aspartyl/asparaginyl beta-hydroxylase domain-containing protein</fullName>
    </submittedName>
</protein>
<feature type="repeat" description="TPR" evidence="4">
    <location>
        <begin position="58"/>
        <end position="91"/>
    </location>
</feature>
<reference evidence="6 7" key="1">
    <citation type="submission" date="2018-05" db="EMBL/GenBank/DDBJ databases">
        <title>Genome of Sphingosinicella humi QZX222.</title>
        <authorList>
            <person name="Qiao Z."/>
            <person name="Wang G."/>
        </authorList>
    </citation>
    <scope>NUCLEOTIDE SEQUENCE [LARGE SCALE GENOMIC DNA]</scope>
    <source>
        <strain evidence="6 7">QZX222</strain>
    </source>
</reference>
<accession>A0A2U2J1U0</accession>